<evidence type="ECO:0000313" key="5">
    <source>
        <dbReference type="EMBL" id="GGA03508.1"/>
    </source>
</evidence>
<sequence>MSAPTFAEFLAPMSGNEFDEGYYGRAPHHIVGGADAPRAAMMRWKEVSDLVGLLPQWRETGLKLVLNRQRVAQEHYVTSRETAAGRTRQPDPGLVEVMMDLGASLVLDGIEDIRPDIRSVCAMLSREFAAKVGVNLYASKRGIQGFASHCDPHEVFVVQCEGEKDWTIYDRRAEVPTTATVLQDQDAIERSKGAPFKQVRMRPGDLLYIPRGFYHDAIAVSDRSLHLTFAVQPLYGTVLLDLARDLALDDPAFREYLPSGEAAPEALQAHLAMLAERLGSILTSKGFAEDVVVRQRGLHAPEQIADNSARPAQAWRRTQVPLEIRQPLSGSVAIAGDATYPLGYLAEVAHWLAGASMFQDRQLRARFSHHPAGEIDALLEWFAQQRLVEPI</sequence>
<keyword evidence="6" id="KW-1185">Reference proteome</keyword>
<dbReference type="Gene3D" id="2.60.120.650">
    <property type="entry name" value="Cupin"/>
    <property type="match status" value="1"/>
</dbReference>
<organism evidence="5 6">
    <name type="scientific">Blastomonas marina</name>
    <dbReference type="NCBI Taxonomy" id="1867408"/>
    <lineage>
        <taxon>Bacteria</taxon>
        <taxon>Pseudomonadati</taxon>
        <taxon>Pseudomonadota</taxon>
        <taxon>Alphaproteobacteria</taxon>
        <taxon>Sphingomonadales</taxon>
        <taxon>Sphingomonadaceae</taxon>
        <taxon>Blastomonas</taxon>
    </lineage>
</organism>
<proteinExistence type="predicted"/>
<comment type="cofactor">
    <cofactor evidence="1">
        <name>Fe(2+)</name>
        <dbReference type="ChEBI" id="CHEBI:29033"/>
    </cofactor>
</comment>
<dbReference type="PROSITE" id="PS51184">
    <property type="entry name" value="JMJC"/>
    <property type="match status" value="1"/>
</dbReference>
<dbReference type="Proteomes" id="UP000603317">
    <property type="component" value="Unassembled WGS sequence"/>
</dbReference>
<reference evidence="6" key="1">
    <citation type="journal article" date="2019" name="Int. J. Syst. Evol. Microbiol.">
        <title>The Global Catalogue of Microorganisms (GCM) 10K type strain sequencing project: providing services to taxonomists for standard genome sequencing and annotation.</title>
        <authorList>
            <consortium name="The Broad Institute Genomics Platform"/>
            <consortium name="The Broad Institute Genome Sequencing Center for Infectious Disease"/>
            <person name="Wu L."/>
            <person name="Ma J."/>
        </authorList>
    </citation>
    <scope>NUCLEOTIDE SEQUENCE [LARGE SCALE GENOMIC DNA]</scope>
    <source>
        <strain evidence="6">CGMCC 1.15297</strain>
    </source>
</reference>
<evidence type="ECO:0000313" key="6">
    <source>
        <dbReference type="Proteomes" id="UP000603317"/>
    </source>
</evidence>
<protein>
    <recommendedName>
        <fullName evidence="4">JmjC domain-containing protein</fullName>
    </recommendedName>
</protein>
<evidence type="ECO:0000259" key="4">
    <source>
        <dbReference type="PROSITE" id="PS51184"/>
    </source>
</evidence>
<gene>
    <name evidence="5" type="ORF">GCM10010923_10480</name>
</gene>
<feature type="domain" description="JmjC" evidence="4">
    <location>
        <begin position="103"/>
        <end position="248"/>
    </location>
</feature>
<dbReference type="Pfam" id="PF08007">
    <property type="entry name" value="JmjC_2"/>
    <property type="match status" value="1"/>
</dbReference>
<dbReference type="PANTHER" id="PTHR13096">
    <property type="entry name" value="MINA53 MYC INDUCED NUCLEAR ANTIGEN"/>
    <property type="match status" value="1"/>
</dbReference>
<dbReference type="EMBL" id="BMID01000001">
    <property type="protein sequence ID" value="GGA03508.1"/>
    <property type="molecule type" value="Genomic_DNA"/>
</dbReference>
<name>A0ABQ1F9G2_9SPHN</name>
<comment type="caution">
    <text evidence="5">The sequence shown here is derived from an EMBL/GenBank/DDBJ whole genome shotgun (WGS) entry which is preliminary data.</text>
</comment>
<dbReference type="RefSeq" id="WP_188641700.1">
    <property type="nucleotide sequence ID" value="NZ_BMID01000001.1"/>
</dbReference>
<dbReference type="PANTHER" id="PTHR13096:SF8">
    <property type="entry name" value="RIBOSOMAL OXYGENASE 1"/>
    <property type="match status" value="1"/>
</dbReference>
<evidence type="ECO:0000256" key="1">
    <source>
        <dbReference type="ARBA" id="ARBA00001954"/>
    </source>
</evidence>
<dbReference type="SUPFAM" id="SSF51197">
    <property type="entry name" value="Clavaminate synthase-like"/>
    <property type="match status" value="1"/>
</dbReference>
<dbReference type="InterPro" id="IPR039994">
    <property type="entry name" value="NO66-like"/>
</dbReference>
<accession>A0ABQ1F9G2</accession>
<evidence type="ECO:0000256" key="3">
    <source>
        <dbReference type="ARBA" id="ARBA00023004"/>
    </source>
</evidence>
<dbReference type="InterPro" id="IPR003347">
    <property type="entry name" value="JmjC_dom"/>
</dbReference>
<evidence type="ECO:0000256" key="2">
    <source>
        <dbReference type="ARBA" id="ARBA00022723"/>
    </source>
</evidence>
<keyword evidence="3" id="KW-0408">Iron</keyword>
<keyword evidence="2" id="KW-0479">Metal-binding</keyword>